<evidence type="ECO:0000256" key="1">
    <source>
        <dbReference type="SAM" id="MobiDB-lite"/>
    </source>
</evidence>
<feature type="non-terminal residue" evidence="2">
    <location>
        <position position="1"/>
    </location>
</feature>
<sequence length="29" mass="2765">GVVGGVGPAAPVGEGDRRGSERLDDAGTL</sequence>
<name>A0A6J4HNF6_9ACTN</name>
<accession>A0A6J4HNF6</accession>
<gene>
    <name evidence="2" type="ORF">AVDCRST_MAG10-1033</name>
</gene>
<reference evidence="2" key="1">
    <citation type="submission" date="2020-02" db="EMBL/GenBank/DDBJ databases">
        <authorList>
            <person name="Meier V. D."/>
        </authorList>
    </citation>
    <scope>NUCLEOTIDE SEQUENCE</scope>
    <source>
        <strain evidence="2">AVDCRST_MAG10</strain>
    </source>
</reference>
<protein>
    <submittedName>
        <fullName evidence="2">Uncharacterized protein</fullName>
    </submittedName>
</protein>
<proteinExistence type="predicted"/>
<feature type="compositionally biased region" description="Basic and acidic residues" evidence="1">
    <location>
        <begin position="14"/>
        <end position="29"/>
    </location>
</feature>
<feature type="region of interest" description="Disordered" evidence="1">
    <location>
        <begin position="1"/>
        <end position="29"/>
    </location>
</feature>
<dbReference type="AlphaFoldDB" id="A0A6J4HNF6"/>
<organism evidence="2">
    <name type="scientific">uncultured Acidimicrobiales bacterium</name>
    <dbReference type="NCBI Taxonomy" id="310071"/>
    <lineage>
        <taxon>Bacteria</taxon>
        <taxon>Bacillati</taxon>
        <taxon>Actinomycetota</taxon>
        <taxon>Acidimicrobiia</taxon>
        <taxon>Acidimicrobiales</taxon>
        <taxon>environmental samples</taxon>
    </lineage>
</organism>
<evidence type="ECO:0000313" key="2">
    <source>
        <dbReference type="EMBL" id="CAA9228304.1"/>
    </source>
</evidence>
<feature type="non-terminal residue" evidence="2">
    <location>
        <position position="29"/>
    </location>
</feature>
<dbReference type="EMBL" id="CADCTB010000070">
    <property type="protein sequence ID" value="CAA9228304.1"/>
    <property type="molecule type" value="Genomic_DNA"/>
</dbReference>